<gene>
    <name evidence="1" type="ORF">COCMIDRAFT_60795</name>
</gene>
<reference evidence="1 2" key="1">
    <citation type="journal article" date="2013" name="PLoS Genet.">
        <title>Comparative genome structure, secondary metabolite, and effector coding capacity across Cochliobolus pathogens.</title>
        <authorList>
            <person name="Condon B.J."/>
            <person name="Leng Y."/>
            <person name="Wu D."/>
            <person name="Bushley K.E."/>
            <person name="Ohm R.A."/>
            <person name="Otillar R."/>
            <person name="Martin J."/>
            <person name="Schackwitz W."/>
            <person name="Grimwood J."/>
            <person name="MohdZainudin N."/>
            <person name="Xue C."/>
            <person name="Wang R."/>
            <person name="Manning V.A."/>
            <person name="Dhillon B."/>
            <person name="Tu Z.J."/>
            <person name="Steffenson B.J."/>
            <person name="Salamov A."/>
            <person name="Sun H."/>
            <person name="Lowry S."/>
            <person name="LaButti K."/>
            <person name="Han J."/>
            <person name="Copeland A."/>
            <person name="Lindquist E."/>
            <person name="Barry K."/>
            <person name="Schmutz J."/>
            <person name="Baker S.E."/>
            <person name="Ciuffetti L.M."/>
            <person name="Grigoriev I.V."/>
            <person name="Zhong S."/>
            <person name="Turgeon B.G."/>
        </authorList>
    </citation>
    <scope>NUCLEOTIDE SEQUENCE [LARGE SCALE GENOMIC DNA]</scope>
    <source>
        <strain evidence="1 2">ATCC 44560</strain>
    </source>
</reference>
<feature type="non-terminal residue" evidence="1">
    <location>
        <position position="1"/>
    </location>
</feature>
<dbReference type="RefSeq" id="XP_007684362.1">
    <property type="nucleotide sequence ID" value="XM_007686172.1"/>
</dbReference>
<evidence type="ECO:0000313" key="2">
    <source>
        <dbReference type="Proteomes" id="UP000054032"/>
    </source>
</evidence>
<sequence>HISGWNPINRISETSVGDWAYREPDPEYGLHNALDEEPVHPSLEEKYLDHYGCLNYINSMHKLTWTKEKLADEERAEQSNNVWGQDPVARKHGTPIKRPWDVEEDAWLDLFHEKIRGAIEAGAVIKIPGRGPVLEAFNAFFKRKRLEEGDEPAAAAAAGESEWTPRTIGSMHRKLRFGGSK</sequence>
<dbReference type="EMBL" id="KI963934">
    <property type="protein sequence ID" value="EUC49211.1"/>
    <property type="molecule type" value="Genomic_DNA"/>
</dbReference>
<name>W6ZZR0_COCMI</name>
<dbReference type="KEGG" id="bor:COCMIDRAFT_60795"/>
<evidence type="ECO:0000313" key="1">
    <source>
        <dbReference type="EMBL" id="EUC49211.1"/>
    </source>
</evidence>
<dbReference type="HOGENOM" id="CLU_1277527_0_0_1"/>
<proteinExistence type="predicted"/>
<dbReference type="OrthoDB" id="3800368at2759"/>
<dbReference type="AlphaFoldDB" id="W6ZZR0"/>
<feature type="non-terminal residue" evidence="1">
    <location>
        <position position="181"/>
    </location>
</feature>
<accession>W6ZZR0</accession>
<dbReference type="GeneID" id="19124826"/>
<protein>
    <submittedName>
        <fullName evidence="1">Uncharacterized protein</fullName>
    </submittedName>
</protein>
<dbReference type="Proteomes" id="UP000054032">
    <property type="component" value="Unassembled WGS sequence"/>
</dbReference>
<keyword evidence="2" id="KW-1185">Reference proteome</keyword>
<organism evidence="1 2">
    <name type="scientific">Bipolaris oryzae ATCC 44560</name>
    <dbReference type="NCBI Taxonomy" id="930090"/>
    <lineage>
        <taxon>Eukaryota</taxon>
        <taxon>Fungi</taxon>
        <taxon>Dikarya</taxon>
        <taxon>Ascomycota</taxon>
        <taxon>Pezizomycotina</taxon>
        <taxon>Dothideomycetes</taxon>
        <taxon>Pleosporomycetidae</taxon>
        <taxon>Pleosporales</taxon>
        <taxon>Pleosporineae</taxon>
        <taxon>Pleosporaceae</taxon>
        <taxon>Bipolaris</taxon>
    </lineage>
</organism>